<evidence type="ECO:0000313" key="2">
    <source>
        <dbReference type="Proteomes" id="UP000799753"/>
    </source>
</evidence>
<proteinExistence type="predicted"/>
<keyword evidence="2" id="KW-1185">Reference proteome</keyword>
<reference evidence="1" key="1">
    <citation type="journal article" date="2020" name="Stud. Mycol.">
        <title>101 Dothideomycetes genomes: a test case for predicting lifestyles and emergence of pathogens.</title>
        <authorList>
            <person name="Haridas S."/>
            <person name="Albert R."/>
            <person name="Binder M."/>
            <person name="Bloem J."/>
            <person name="Labutti K."/>
            <person name="Salamov A."/>
            <person name="Andreopoulos B."/>
            <person name="Baker S."/>
            <person name="Barry K."/>
            <person name="Bills G."/>
            <person name="Bluhm B."/>
            <person name="Cannon C."/>
            <person name="Castanera R."/>
            <person name="Culley D."/>
            <person name="Daum C."/>
            <person name="Ezra D."/>
            <person name="Gonzalez J."/>
            <person name="Henrissat B."/>
            <person name="Kuo A."/>
            <person name="Liang C."/>
            <person name="Lipzen A."/>
            <person name="Lutzoni F."/>
            <person name="Magnuson J."/>
            <person name="Mondo S."/>
            <person name="Nolan M."/>
            <person name="Ohm R."/>
            <person name="Pangilinan J."/>
            <person name="Park H.-J."/>
            <person name="Ramirez L."/>
            <person name="Alfaro M."/>
            <person name="Sun H."/>
            <person name="Tritt A."/>
            <person name="Yoshinaga Y."/>
            <person name="Zwiers L.-H."/>
            <person name="Turgeon B."/>
            <person name="Goodwin S."/>
            <person name="Spatafora J."/>
            <person name="Crous P."/>
            <person name="Grigoriev I."/>
        </authorList>
    </citation>
    <scope>NUCLEOTIDE SEQUENCE</scope>
    <source>
        <strain evidence="1">CBS 473.64</strain>
    </source>
</reference>
<evidence type="ECO:0000313" key="1">
    <source>
        <dbReference type="EMBL" id="KAF2639836.1"/>
    </source>
</evidence>
<accession>A0A6A6RWC0</accession>
<protein>
    <submittedName>
        <fullName evidence="1">Uncharacterized protein</fullName>
    </submittedName>
</protein>
<dbReference type="EMBL" id="MU006786">
    <property type="protein sequence ID" value="KAF2639836.1"/>
    <property type="molecule type" value="Genomic_DNA"/>
</dbReference>
<sequence length="53" mass="6202">MTSRIAEKSCQRIVSLSNRHMKNWSPPTSLTHPTPYSLKLSIAWRRHIPRALF</sequence>
<gene>
    <name evidence="1" type="ORF">P280DRAFT_470448</name>
</gene>
<name>A0A6A6RWC0_9PLEO</name>
<dbReference type="AlphaFoldDB" id="A0A6A6RWC0"/>
<dbReference type="Proteomes" id="UP000799753">
    <property type="component" value="Unassembled WGS sequence"/>
</dbReference>
<organism evidence="1 2">
    <name type="scientific">Massarina eburnea CBS 473.64</name>
    <dbReference type="NCBI Taxonomy" id="1395130"/>
    <lineage>
        <taxon>Eukaryota</taxon>
        <taxon>Fungi</taxon>
        <taxon>Dikarya</taxon>
        <taxon>Ascomycota</taxon>
        <taxon>Pezizomycotina</taxon>
        <taxon>Dothideomycetes</taxon>
        <taxon>Pleosporomycetidae</taxon>
        <taxon>Pleosporales</taxon>
        <taxon>Massarineae</taxon>
        <taxon>Massarinaceae</taxon>
        <taxon>Massarina</taxon>
    </lineage>
</organism>